<accession>X1FXG8</accession>
<dbReference type="EMBL" id="BARU01017921">
    <property type="protein sequence ID" value="GAH50356.1"/>
    <property type="molecule type" value="Genomic_DNA"/>
</dbReference>
<dbReference type="AlphaFoldDB" id="X1FXG8"/>
<sequence>QSLRQGILLLILKDIQIFQLIPRKVPHISAKHQLSS</sequence>
<reference evidence="1" key="1">
    <citation type="journal article" date="2014" name="Front. Microbiol.">
        <title>High frequency of phylogenetically diverse reductive dehalogenase-homologous genes in deep subseafloor sedimentary metagenomes.</title>
        <authorList>
            <person name="Kawai M."/>
            <person name="Futagami T."/>
            <person name="Toyoda A."/>
            <person name="Takaki Y."/>
            <person name="Nishi S."/>
            <person name="Hori S."/>
            <person name="Arai W."/>
            <person name="Tsubouchi T."/>
            <person name="Morono Y."/>
            <person name="Uchiyama I."/>
            <person name="Ito T."/>
            <person name="Fujiyama A."/>
            <person name="Inagaki F."/>
            <person name="Takami H."/>
        </authorList>
    </citation>
    <scope>NUCLEOTIDE SEQUENCE</scope>
    <source>
        <strain evidence="1">Expedition CK06-06</strain>
    </source>
</reference>
<protein>
    <submittedName>
        <fullName evidence="1">Uncharacterized protein</fullName>
    </submittedName>
</protein>
<name>X1FXG8_9ZZZZ</name>
<gene>
    <name evidence="1" type="ORF">S03H2_29671</name>
</gene>
<feature type="non-terminal residue" evidence="1">
    <location>
        <position position="1"/>
    </location>
</feature>
<organism evidence="1">
    <name type="scientific">marine sediment metagenome</name>
    <dbReference type="NCBI Taxonomy" id="412755"/>
    <lineage>
        <taxon>unclassified sequences</taxon>
        <taxon>metagenomes</taxon>
        <taxon>ecological metagenomes</taxon>
    </lineage>
</organism>
<evidence type="ECO:0000313" key="1">
    <source>
        <dbReference type="EMBL" id="GAH50356.1"/>
    </source>
</evidence>
<comment type="caution">
    <text evidence="1">The sequence shown here is derived from an EMBL/GenBank/DDBJ whole genome shotgun (WGS) entry which is preliminary data.</text>
</comment>
<proteinExistence type="predicted"/>